<gene>
    <name evidence="1" type="ORF">A7U60_g6086</name>
</gene>
<evidence type="ECO:0000313" key="1">
    <source>
        <dbReference type="EMBL" id="OCB86912.1"/>
    </source>
</evidence>
<name>A0A9Q5N2M9_SANBA</name>
<dbReference type="Proteomes" id="UP000757232">
    <property type="component" value="Unassembled WGS sequence"/>
</dbReference>
<comment type="caution">
    <text evidence="1">The sequence shown here is derived from an EMBL/GenBank/DDBJ whole genome shotgun (WGS) entry which is preliminary data.</text>
</comment>
<organism evidence="1 2">
    <name type="scientific">Sanghuangporus baumii</name>
    <name type="common">Phellinus baumii</name>
    <dbReference type="NCBI Taxonomy" id="108892"/>
    <lineage>
        <taxon>Eukaryota</taxon>
        <taxon>Fungi</taxon>
        <taxon>Dikarya</taxon>
        <taxon>Basidiomycota</taxon>
        <taxon>Agaricomycotina</taxon>
        <taxon>Agaricomycetes</taxon>
        <taxon>Hymenochaetales</taxon>
        <taxon>Hymenochaetaceae</taxon>
        <taxon>Sanghuangporus</taxon>
    </lineage>
</organism>
<sequence>MPPRLRSQAMNSVNELCRDDEFFYTLIVFRVEDSLFRVFREPFIRESEVFSSMFDLPVSEGMKRDGMDEAHPLRLEGIRVVDFRPFLKALHAPQYHEPLSLSQDEWMSVLELSHMWGFDALREQAINQLNASDLNAFRRLRISRKYDIPGWVPKAYSELVNRKEVLTDDEVEELGWVDAFAISRYREQKMEKLVTHFKTGHKRTRRCESGHHNDIPSGCRKSSCRQPIIEEVDDGCEIFDVPGAPKKPRTCLGTWGAWDVPL</sequence>
<dbReference type="OrthoDB" id="2367075at2759"/>
<evidence type="ECO:0000313" key="2">
    <source>
        <dbReference type="Proteomes" id="UP000757232"/>
    </source>
</evidence>
<dbReference type="InterPro" id="IPR011333">
    <property type="entry name" value="SKP1/BTB/POZ_sf"/>
</dbReference>
<proteinExistence type="predicted"/>
<accession>A0A9Q5N2M9</accession>
<reference evidence="1" key="1">
    <citation type="submission" date="2016-06" db="EMBL/GenBank/DDBJ databases">
        <title>Draft Genome sequence of the fungus Inonotus baumii.</title>
        <authorList>
            <person name="Zhu H."/>
            <person name="Lin W."/>
        </authorList>
    </citation>
    <scope>NUCLEOTIDE SEQUENCE</scope>
    <source>
        <strain evidence="1">821</strain>
    </source>
</reference>
<dbReference type="Gene3D" id="3.30.710.10">
    <property type="entry name" value="Potassium Channel Kv1.1, Chain A"/>
    <property type="match status" value="1"/>
</dbReference>
<dbReference type="SUPFAM" id="SSF54695">
    <property type="entry name" value="POZ domain"/>
    <property type="match status" value="1"/>
</dbReference>
<evidence type="ECO:0008006" key="3">
    <source>
        <dbReference type="Google" id="ProtNLM"/>
    </source>
</evidence>
<dbReference type="AlphaFoldDB" id="A0A9Q5N2M9"/>
<protein>
    <recommendedName>
        <fullName evidence="3">BTB domain-containing protein</fullName>
    </recommendedName>
</protein>
<keyword evidence="2" id="KW-1185">Reference proteome</keyword>
<dbReference type="EMBL" id="LNZH02000198">
    <property type="protein sequence ID" value="OCB86912.1"/>
    <property type="molecule type" value="Genomic_DNA"/>
</dbReference>